<dbReference type="OrthoDB" id="695856at2759"/>
<dbReference type="Gene3D" id="3.80.10.10">
    <property type="entry name" value="Ribonuclease Inhibitor"/>
    <property type="match status" value="1"/>
</dbReference>
<dbReference type="AlphaFoldDB" id="A0A5J9UD67"/>
<dbReference type="EMBL" id="RWGY01000026">
    <property type="protein sequence ID" value="TVU21058.1"/>
    <property type="molecule type" value="Genomic_DNA"/>
</dbReference>
<dbReference type="InterPro" id="IPR036047">
    <property type="entry name" value="F-box-like_dom_sf"/>
</dbReference>
<feature type="non-terminal residue" evidence="2">
    <location>
        <position position="1"/>
    </location>
</feature>
<accession>A0A5J9UD67</accession>
<dbReference type="InterPro" id="IPR050232">
    <property type="entry name" value="FBL13/AtMIF1-like"/>
</dbReference>
<evidence type="ECO:0000259" key="1">
    <source>
        <dbReference type="PROSITE" id="PS50181"/>
    </source>
</evidence>
<dbReference type="SUPFAM" id="SSF81383">
    <property type="entry name" value="F-box domain"/>
    <property type="match status" value="1"/>
</dbReference>
<comment type="caution">
    <text evidence="2">The sequence shown here is derived from an EMBL/GenBank/DDBJ whole genome shotgun (WGS) entry which is preliminary data.</text>
</comment>
<dbReference type="Pfam" id="PF12937">
    <property type="entry name" value="F-box-like"/>
    <property type="match status" value="1"/>
</dbReference>
<evidence type="ECO:0000313" key="3">
    <source>
        <dbReference type="Proteomes" id="UP000324897"/>
    </source>
</evidence>
<dbReference type="PROSITE" id="PS50181">
    <property type="entry name" value="FBOX"/>
    <property type="match status" value="1"/>
</dbReference>
<name>A0A5J9UD67_9POAL</name>
<reference evidence="2 3" key="1">
    <citation type="journal article" date="2019" name="Sci. Rep.">
        <title>A high-quality genome of Eragrostis curvula grass provides insights into Poaceae evolution and supports new strategies to enhance forage quality.</title>
        <authorList>
            <person name="Carballo J."/>
            <person name="Santos B.A.C.M."/>
            <person name="Zappacosta D."/>
            <person name="Garbus I."/>
            <person name="Selva J.P."/>
            <person name="Gallo C.A."/>
            <person name="Diaz A."/>
            <person name="Albertini E."/>
            <person name="Caccamo M."/>
            <person name="Echenique V."/>
        </authorList>
    </citation>
    <scope>NUCLEOTIDE SEQUENCE [LARGE SCALE GENOMIC DNA]</scope>
    <source>
        <strain evidence="3">cv. Victoria</strain>
        <tissue evidence="2">Leaf</tissue>
    </source>
</reference>
<proteinExistence type="predicted"/>
<organism evidence="2 3">
    <name type="scientific">Eragrostis curvula</name>
    <name type="common">weeping love grass</name>
    <dbReference type="NCBI Taxonomy" id="38414"/>
    <lineage>
        <taxon>Eukaryota</taxon>
        <taxon>Viridiplantae</taxon>
        <taxon>Streptophyta</taxon>
        <taxon>Embryophyta</taxon>
        <taxon>Tracheophyta</taxon>
        <taxon>Spermatophyta</taxon>
        <taxon>Magnoliopsida</taxon>
        <taxon>Liliopsida</taxon>
        <taxon>Poales</taxon>
        <taxon>Poaceae</taxon>
        <taxon>PACMAD clade</taxon>
        <taxon>Chloridoideae</taxon>
        <taxon>Eragrostideae</taxon>
        <taxon>Eragrostidinae</taxon>
        <taxon>Eragrostis</taxon>
    </lineage>
</organism>
<dbReference type="Pfam" id="PF23622">
    <property type="entry name" value="LRR_At1g61320_AtMIF1"/>
    <property type="match status" value="1"/>
</dbReference>
<evidence type="ECO:0000313" key="2">
    <source>
        <dbReference type="EMBL" id="TVU21058.1"/>
    </source>
</evidence>
<dbReference type="InterPro" id="IPR055357">
    <property type="entry name" value="LRR_At1g61320_AtMIF1"/>
</dbReference>
<dbReference type="Gramene" id="TVU21058">
    <property type="protein sequence ID" value="TVU21058"/>
    <property type="gene ID" value="EJB05_30670"/>
</dbReference>
<dbReference type="PANTHER" id="PTHR31900">
    <property type="entry name" value="F-BOX/RNI SUPERFAMILY PROTEIN-RELATED"/>
    <property type="match status" value="1"/>
</dbReference>
<sequence>MGRKKRNGGVDRLSELPDDILGHILSFLPTTKEAGRAAILSRRWRYIFAHVDTLSFEDVNPGDRYLNNLSFELDSEERRSPNGCFLDRVNAAILCRLRCASLSRNTSLRAFRVAIDQYERWDRHMVRSWVSHALQQSRQELHLDLRLHTYHPCERGNGRRRGRFHNNSDGERQRWSLSFSFPRSLFSSTALRSLRVSHCYLKPPEAIALPSLEALHLTAIGDSEADIHRLISSCPHLAELTLESCSKITRVSVLDKRLRRLALRCCHYVENVNLDASELRILHYRGAMPKGSLFTLQGTHRVHSGTIDFCGPNLLTAKELDGIPKLLENLVGAKHLHLNTSWLGRNIESIFFNCFPALSSLHKLELTGCLEVNIITRVLQQTPNLEVLSLILWHDPEYHPVAVPGAPSMLCLQQRLREISLVHYQGTDVQRMLVQLLLGNALVLQALSVIFYEDLYWPRTTLMEEIKQWVVSKSPKMIFQ</sequence>
<dbReference type="InterPro" id="IPR053781">
    <property type="entry name" value="F-box_AtFBL13-like"/>
</dbReference>
<dbReference type="Proteomes" id="UP000324897">
    <property type="component" value="Unassembled WGS sequence"/>
</dbReference>
<keyword evidence="3" id="KW-1185">Reference proteome</keyword>
<feature type="domain" description="F-box" evidence="1">
    <location>
        <begin position="10"/>
        <end position="59"/>
    </location>
</feature>
<dbReference type="SUPFAM" id="SSF52047">
    <property type="entry name" value="RNI-like"/>
    <property type="match status" value="1"/>
</dbReference>
<dbReference type="SMART" id="SM00256">
    <property type="entry name" value="FBOX"/>
    <property type="match status" value="1"/>
</dbReference>
<protein>
    <recommendedName>
        <fullName evidence="1">F-box domain-containing protein</fullName>
    </recommendedName>
</protein>
<dbReference type="PANTHER" id="PTHR31900:SF30">
    <property type="entry name" value="SUPERFAMILY PROTEIN, PUTATIVE-RELATED"/>
    <property type="match status" value="1"/>
</dbReference>
<dbReference type="CDD" id="cd22160">
    <property type="entry name" value="F-box_AtFBL13-like"/>
    <property type="match status" value="1"/>
</dbReference>
<dbReference type="InterPro" id="IPR032675">
    <property type="entry name" value="LRR_dom_sf"/>
</dbReference>
<dbReference type="InterPro" id="IPR001810">
    <property type="entry name" value="F-box_dom"/>
</dbReference>
<dbReference type="Gene3D" id="1.20.1280.50">
    <property type="match status" value="1"/>
</dbReference>
<gene>
    <name evidence="2" type="ORF">EJB05_30670</name>
</gene>